<dbReference type="Proteomes" id="UP000249873">
    <property type="component" value="Chromosome"/>
</dbReference>
<protein>
    <submittedName>
        <fullName evidence="2">Uncharacterized protein</fullName>
    </submittedName>
</protein>
<sequence>MMKKYIQTSLLLFLISFTSIAQKQGLAVLISANENSSFNSIITDDFKAFKRLNSNQEMFYYDWEEGKKLTPVGNDGTNPVNKLMFIELYSEVENRPILQLVTDSTGKTVSAFYPIRPELDLKLKIVDLKSTEILYLTQFALNTSSDELVASNRGSGRFDVSINFKEAFSADPSFMRLNNRGFEEAEKKAYEKYKQKIYERKVAAFKEYSSYCVRRFYYAQEVLDHKYFTIKKDGIVEDKVKFVKSDLSTKDGYSTSDYIDFYEIQKFGEHVSYDKGYTFKVESIDSTGSELKLAMFGNQKRLAELILNDAQVIITNNESVLNNKVREIGNAEIQTVAVKKKCINCFMNLELNLAAVPSIRVLERADFEFRYFRELLKSEKNIDNFSNDDYYKMLGVRYLFSIEDDKLTSTDIETGRIIGAESKEGKILGFKFSASTSPVVIKTIFLNTFNKEMEIFEYTNVKKKTVKEVRVYNPFGVILGERILIYKQQEETVGGKKMSRNILVGEGYIRSEVNKHLGNLYVQKGNKELLEMKNSGAKVVLEYKL</sequence>
<keyword evidence="3" id="KW-1185">Reference proteome</keyword>
<evidence type="ECO:0000313" key="2">
    <source>
        <dbReference type="EMBL" id="AWV99614.1"/>
    </source>
</evidence>
<dbReference type="RefSeq" id="WP_111372982.1">
    <property type="nucleotide sequence ID" value="NZ_CP029480.1"/>
</dbReference>
<evidence type="ECO:0000256" key="1">
    <source>
        <dbReference type="SAM" id="SignalP"/>
    </source>
</evidence>
<name>A0A2Z4GER7_9BACT</name>
<organism evidence="2 3">
    <name type="scientific">Arcticibacterium luteifluviistationis</name>
    <dbReference type="NCBI Taxonomy" id="1784714"/>
    <lineage>
        <taxon>Bacteria</taxon>
        <taxon>Pseudomonadati</taxon>
        <taxon>Bacteroidota</taxon>
        <taxon>Cytophagia</taxon>
        <taxon>Cytophagales</taxon>
        <taxon>Leadbetterellaceae</taxon>
        <taxon>Arcticibacterium</taxon>
    </lineage>
</organism>
<accession>A0A2Z4GER7</accession>
<keyword evidence="1" id="KW-0732">Signal</keyword>
<dbReference type="AlphaFoldDB" id="A0A2Z4GER7"/>
<feature type="chain" id="PRO_5016340575" evidence="1">
    <location>
        <begin position="24"/>
        <end position="545"/>
    </location>
</feature>
<evidence type="ECO:0000313" key="3">
    <source>
        <dbReference type="Proteomes" id="UP000249873"/>
    </source>
</evidence>
<gene>
    <name evidence="2" type="ORF">DJ013_16120</name>
</gene>
<feature type="signal peptide" evidence="1">
    <location>
        <begin position="1"/>
        <end position="23"/>
    </location>
</feature>
<proteinExistence type="predicted"/>
<dbReference type="EMBL" id="CP029480">
    <property type="protein sequence ID" value="AWV99614.1"/>
    <property type="molecule type" value="Genomic_DNA"/>
</dbReference>
<reference evidence="2 3" key="1">
    <citation type="submission" date="2018-05" db="EMBL/GenBank/DDBJ databases">
        <title>Complete genome sequence of Arcticibacterium luteifluviistationis SM1504T, a cytophagaceae bacterium isolated from Arctic surface seawater.</title>
        <authorList>
            <person name="Li Y."/>
            <person name="Qin Q.-L."/>
        </authorList>
    </citation>
    <scope>NUCLEOTIDE SEQUENCE [LARGE SCALE GENOMIC DNA]</scope>
    <source>
        <strain evidence="2 3">SM1504</strain>
    </source>
</reference>
<dbReference type="KEGG" id="als:DJ013_16120"/>